<evidence type="ECO:0000256" key="3">
    <source>
        <dbReference type="ARBA" id="ARBA00022771"/>
    </source>
</evidence>
<protein>
    <recommendedName>
        <fullName evidence="16">Nuclear hormone receptor HR96</fullName>
    </recommendedName>
</protein>
<dbReference type="SMART" id="SM00430">
    <property type="entry name" value="HOLI"/>
    <property type="match status" value="1"/>
</dbReference>
<dbReference type="OrthoDB" id="6352325at2759"/>
<dbReference type="InterPro" id="IPR013088">
    <property type="entry name" value="Znf_NHR/GATA"/>
</dbReference>
<dbReference type="CDD" id="cd06929">
    <property type="entry name" value="NR_LBD_F1"/>
    <property type="match status" value="1"/>
</dbReference>
<keyword evidence="2 10" id="KW-0479">Metal-binding</keyword>
<comment type="subcellular location">
    <subcellularLocation>
        <location evidence="1 10">Nucleus</location>
    </subcellularLocation>
</comment>
<feature type="region of interest" description="Disordered" evidence="11">
    <location>
        <begin position="91"/>
        <end position="146"/>
    </location>
</feature>
<dbReference type="InterPro" id="IPR001628">
    <property type="entry name" value="Znf_hrmn_rcpt"/>
</dbReference>
<feature type="region of interest" description="Disordered" evidence="11">
    <location>
        <begin position="313"/>
        <end position="348"/>
    </location>
</feature>
<keyword evidence="5 10" id="KW-0805">Transcription regulation</keyword>
<evidence type="ECO:0000256" key="1">
    <source>
        <dbReference type="ARBA" id="ARBA00004123"/>
    </source>
</evidence>
<dbReference type="Gene3D" id="3.30.50.10">
    <property type="entry name" value="Erythroid Transcription Factor GATA-1, subunit A"/>
    <property type="match status" value="1"/>
</dbReference>
<keyword evidence="15" id="KW-1185">Reference proteome</keyword>
<evidence type="ECO:0008006" key="16">
    <source>
        <dbReference type="Google" id="ProtNLM"/>
    </source>
</evidence>
<comment type="similarity">
    <text evidence="10">Belongs to the nuclear hormone receptor family.</text>
</comment>
<dbReference type="GO" id="GO:0030154">
    <property type="term" value="P:cell differentiation"/>
    <property type="evidence" value="ECO:0007669"/>
    <property type="project" value="TreeGrafter"/>
</dbReference>
<keyword evidence="9 10" id="KW-0539">Nucleus</keyword>
<sequence>MSRQSNEKICTICGDKSLGFNFNVISCESCKAFFRRNAISNKKFTCPFSNACEITVITRRFCQKCRLEKCFKQGMKKEYIMSEEDKELKRIKIEQNRSKRKMKKEGTESSEESKPSKLTKIKDEGWSPLSTSSVQSPDSKSEDSIDHTTTLDRLKISSDSSVAEIVNAITEIPKESSQIIQNVMKTQQEALSVMSRIIHEPNQALLLISHLIKNPSDGMLIISKMMSQSPLDALSVFTQFMTSPFDALQIIFKVMSSPKDVLAFMTELTKSPQNALEIMNKFITTPSEKTVTESSQELNSNCNETIKSMLDVNSSNSSPNPIVSSSSFISSQTTTNSPTSFYQDSDSNNNDYQQMTTTILREIAYDISVGGKQSVSSKENSIDSIISEAIKLEYSTPQMVAQMKNQSRELNEVEIMKIQELLDANCALYAPIEEDQFSFFGMSDDLSIKADGTHFFDPVLMKVINLTAVAIRRLIKMSKKISGFKKMCQVDQIALLKGGCTEMMILRSVMQYDSEQSFWKIPSMSTTNLKTDILKLCPKGNVYEEHENFIKTFDLKLRTDERIVLILCAITLFSPHRSNVIHKDVIALEQNSYYFLLRRYLESVYEGCEARSIFLQLLRKINEVRRLNEEVISVYLDVEPSKVEPLLREIFDLKA</sequence>
<evidence type="ECO:0000256" key="11">
    <source>
        <dbReference type="SAM" id="MobiDB-lite"/>
    </source>
</evidence>
<evidence type="ECO:0000256" key="8">
    <source>
        <dbReference type="ARBA" id="ARBA00023170"/>
    </source>
</evidence>
<dbReference type="FunFam" id="1.10.565.10:FF:000035">
    <property type="entry name" value="Nuclear hormone receptor HR96"/>
    <property type="match status" value="1"/>
</dbReference>
<dbReference type="PANTHER" id="PTHR24082:SF283">
    <property type="entry name" value="NUCLEAR HORMONE RECEPTOR HR96"/>
    <property type="match status" value="1"/>
</dbReference>
<feature type="compositionally biased region" description="Basic and acidic residues" evidence="11">
    <location>
        <begin position="104"/>
        <end position="125"/>
    </location>
</feature>
<reference evidence="14" key="1">
    <citation type="submission" date="2021-03" db="EMBL/GenBank/DDBJ databases">
        <title>Chromosome level genome of the anhydrobiotic midge Polypedilum vanderplanki.</title>
        <authorList>
            <person name="Yoshida Y."/>
            <person name="Kikawada T."/>
            <person name="Gusev O."/>
        </authorList>
    </citation>
    <scope>NUCLEOTIDE SEQUENCE</scope>
    <source>
        <strain evidence="14">NIAS01</strain>
        <tissue evidence="14">Whole body or cell culture</tissue>
    </source>
</reference>
<keyword evidence="4 10" id="KW-0862">Zinc</keyword>
<dbReference type="Pfam" id="PF00105">
    <property type="entry name" value="zf-C4"/>
    <property type="match status" value="1"/>
</dbReference>
<dbReference type="GO" id="GO:0008270">
    <property type="term" value="F:zinc ion binding"/>
    <property type="evidence" value="ECO:0007669"/>
    <property type="project" value="UniProtKB-KW"/>
</dbReference>
<dbReference type="CDD" id="cd06966">
    <property type="entry name" value="NR_DBD_CAR"/>
    <property type="match status" value="1"/>
</dbReference>
<dbReference type="EMBL" id="JADBJN010000003">
    <property type="protein sequence ID" value="KAG5670522.1"/>
    <property type="molecule type" value="Genomic_DNA"/>
</dbReference>
<feature type="compositionally biased region" description="Polar residues" evidence="11">
    <location>
        <begin position="128"/>
        <end position="138"/>
    </location>
</feature>
<evidence type="ECO:0000256" key="4">
    <source>
        <dbReference type="ARBA" id="ARBA00022833"/>
    </source>
</evidence>
<comment type="caution">
    <text evidence="14">The sequence shown here is derived from an EMBL/GenBank/DDBJ whole genome shotgun (WGS) entry which is preliminary data.</text>
</comment>
<evidence type="ECO:0000256" key="5">
    <source>
        <dbReference type="ARBA" id="ARBA00023015"/>
    </source>
</evidence>
<dbReference type="AlphaFoldDB" id="A0A9J6BL78"/>
<dbReference type="SMART" id="SM00399">
    <property type="entry name" value="ZnF_C4"/>
    <property type="match status" value="1"/>
</dbReference>
<gene>
    <name evidence="14" type="ORF">PVAND_000780</name>
</gene>
<evidence type="ECO:0000256" key="10">
    <source>
        <dbReference type="RuleBase" id="RU004334"/>
    </source>
</evidence>
<dbReference type="GO" id="GO:0006950">
    <property type="term" value="P:response to stress"/>
    <property type="evidence" value="ECO:0007669"/>
    <property type="project" value="UniProtKB-ARBA"/>
</dbReference>
<evidence type="ECO:0000259" key="12">
    <source>
        <dbReference type="PROSITE" id="PS51030"/>
    </source>
</evidence>
<dbReference type="GO" id="GO:0000122">
    <property type="term" value="P:negative regulation of transcription by RNA polymerase II"/>
    <property type="evidence" value="ECO:0007669"/>
    <property type="project" value="TreeGrafter"/>
</dbReference>
<evidence type="ECO:0000256" key="7">
    <source>
        <dbReference type="ARBA" id="ARBA00023163"/>
    </source>
</evidence>
<dbReference type="InterPro" id="IPR035500">
    <property type="entry name" value="NHR-like_dom_sf"/>
</dbReference>
<feature type="compositionally biased region" description="Polar residues" evidence="11">
    <location>
        <begin position="338"/>
        <end position="348"/>
    </location>
</feature>
<accession>A0A9J6BL78</accession>
<evidence type="ECO:0000256" key="9">
    <source>
        <dbReference type="ARBA" id="ARBA00023242"/>
    </source>
</evidence>
<organism evidence="14 15">
    <name type="scientific">Polypedilum vanderplanki</name>
    <name type="common">Sleeping chironomid midge</name>
    <dbReference type="NCBI Taxonomy" id="319348"/>
    <lineage>
        <taxon>Eukaryota</taxon>
        <taxon>Metazoa</taxon>
        <taxon>Ecdysozoa</taxon>
        <taxon>Arthropoda</taxon>
        <taxon>Hexapoda</taxon>
        <taxon>Insecta</taxon>
        <taxon>Pterygota</taxon>
        <taxon>Neoptera</taxon>
        <taxon>Endopterygota</taxon>
        <taxon>Diptera</taxon>
        <taxon>Nematocera</taxon>
        <taxon>Chironomoidea</taxon>
        <taxon>Chironomidae</taxon>
        <taxon>Chironominae</taxon>
        <taxon>Polypedilum</taxon>
        <taxon>Polypedilum</taxon>
    </lineage>
</organism>
<feature type="compositionally biased region" description="Low complexity" evidence="11">
    <location>
        <begin position="313"/>
        <end position="337"/>
    </location>
</feature>
<evidence type="ECO:0000256" key="2">
    <source>
        <dbReference type="ARBA" id="ARBA00022723"/>
    </source>
</evidence>
<evidence type="ECO:0000256" key="6">
    <source>
        <dbReference type="ARBA" id="ARBA00023125"/>
    </source>
</evidence>
<dbReference type="GO" id="GO:0000978">
    <property type="term" value="F:RNA polymerase II cis-regulatory region sequence-specific DNA binding"/>
    <property type="evidence" value="ECO:0007669"/>
    <property type="project" value="TreeGrafter"/>
</dbReference>
<dbReference type="SUPFAM" id="SSF57716">
    <property type="entry name" value="Glucocorticoid receptor-like (DNA-binding domain)"/>
    <property type="match status" value="1"/>
</dbReference>
<dbReference type="PROSITE" id="PS51843">
    <property type="entry name" value="NR_LBD"/>
    <property type="match status" value="1"/>
</dbReference>
<dbReference type="PRINTS" id="PR00047">
    <property type="entry name" value="STROIDFINGER"/>
</dbReference>
<dbReference type="PANTHER" id="PTHR24082">
    <property type="entry name" value="NUCLEAR HORMONE RECEPTOR"/>
    <property type="match status" value="1"/>
</dbReference>
<dbReference type="GO" id="GO:0045944">
    <property type="term" value="P:positive regulation of transcription by RNA polymerase II"/>
    <property type="evidence" value="ECO:0007669"/>
    <property type="project" value="TreeGrafter"/>
</dbReference>
<dbReference type="PROSITE" id="PS51030">
    <property type="entry name" value="NUCLEAR_REC_DBD_2"/>
    <property type="match status" value="1"/>
</dbReference>
<dbReference type="InterPro" id="IPR000536">
    <property type="entry name" value="Nucl_hrmn_rcpt_lig-bd"/>
</dbReference>
<evidence type="ECO:0000259" key="13">
    <source>
        <dbReference type="PROSITE" id="PS51843"/>
    </source>
</evidence>
<keyword evidence="7 10" id="KW-0804">Transcription</keyword>
<dbReference type="Pfam" id="PF00104">
    <property type="entry name" value="Hormone_recep"/>
    <property type="match status" value="1"/>
</dbReference>
<dbReference type="Gene3D" id="1.10.565.10">
    <property type="entry name" value="Retinoid X Receptor"/>
    <property type="match status" value="1"/>
</dbReference>
<dbReference type="Proteomes" id="UP001107558">
    <property type="component" value="Chromosome 3"/>
</dbReference>
<dbReference type="SUPFAM" id="SSF48508">
    <property type="entry name" value="Nuclear receptor ligand-binding domain"/>
    <property type="match status" value="1"/>
</dbReference>
<keyword evidence="8 10" id="KW-0675">Receptor</keyword>
<proteinExistence type="inferred from homology"/>
<dbReference type="FunFam" id="3.30.50.10:FF:000042">
    <property type="entry name" value="Nuclear hormone receptor HR96"/>
    <property type="match status" value="1"/>
</dbReference>
<evidence type="ECO:0000313" key="14">
    <source>
        <dbReference type="EMBL" id="KAG5670522.1"/>
    </source>
</evidence>
<name>A0A9J6BL78_POLVA</name>
<dbReference type="GO" id="GO:0004879">
    <property type="term" value="F:nuclear receptor activity"/>
    <property type="evidence" value="ECO:0007669"/>
    <property type="project" value="TreeGrafter"/>
</dbReference>
<keyword evidence="6 10" id="KW-0238">DNA-binding</keyword>
<keyword evidence="3 10" id="KW-0863">Zinc-finger</keyword>
<dbReference type="InterPro" id="IPR050234">
    <property type="entry name" value="Nuclear_hormone_rcpt_NR1"/>
</dbReference>
<evidence type="ECO:0000313" key="15">
    <source>
        <dbReference type="Proteomes" id="UP001107558"/>
    </source>
</evidence>
<dbReference type="PROSITE" id="PS00031">
    <property type="entry name" value="NUCLEAR_REC_DBD_1"/>
    <property type="match status" value="1"/>
</dbReference>
<feature type="domain" description="Nuclear receptor" evidence="12">
    <location>
        <begin position="7"/>
        <end position="82"/>
    </location>
</feature>
<dbReference type="GO" id="GO:0005634">
    <property type="term" value="C:nucleus"/>
    <property type="evidence" value="ECO:0007669"/>
    <property type="project" value="UniProtKB-SubCell"/>
</dbReference>
<feature type="domain" description="NR LBD" evidence="13">
    <location>
        <begin position="413"/>
        <end position="655"/>
    </location>
</feature>